<evidence type="ECO:0000313" key="3">
    <source>
        <dbReference type="EMBL" id="KAJ04024.1"/>
    </source>
</evidence>
<name>A0A061SW69_9RHOB</name>
<dbReference type="AlphaFoldDB" id="A0A061SW69"/>
<protein>
    <submittedName>
        <fullName evidence="3">Hemerythrin</fullName>
    </submittedName>
</protein>
<accession>A0A061SW69</accession>
<gene>
    <name evidence="3" type="ORF">PM02_04120</name>
</gene>
<dbReference type="Pfam" id="PF01814">
    <property type="entry name" value="Hemerythrin"/>
    <property type="match status" value="1"/>
</dbReference>
<reference evidence="3 4" key="1">
    <citation type="journal article" date="2014" name="Genome Announc.">
        <title>Draft Genome Sequences of Two Isolates of the Roseobacter Group, Sulfitobacter sp. Strains 3SOLIMAR09 and 1FIGIMAR09, from Harbors of Mallorca Island (Mediterranean Sea).</title>
        <authorList>
            <person name="Mas-Llado M."/>
            <person name="Pina-Villalonga J.M."/>
            <person name="Brunet-Galmes I."/>
            <person name="Nogales B."/>
            <person name="Bosch R."/>
        </authorList>
    </citation>
    <scope>NUCLEOTIDE SEQUENCE [LARGE SCALE GENOMIC DNA]</scope>
    <source>
        <strain evidence="3 4">1FIGIMAR09</strain>
    </source>
</reference>
<evidence type="ECO:0000256" key="1">
    <source>
        <dbReference type="SAM" id="MobiDB-lite"/>
    </source>
</evidence>
<evidence type="ECO:0000313" key="4">
    <source>
        <dbReference type="Proteomes" id="UP000027337"/>
    </source>
</evidence>
<comment type="caution">
    <text evidence="3">The sequence shown here is derived from an EMBL/GenBank/DDBJ whole genome shotgun (WGS) entry which is preliminary data.</text>
</comment>
<proteinExistence type="predicted"/>
<dbReference type="Gene3D" id="1.20.120.520">
    <property type="entry name" value="nmb1532 protein domain like"/>
    <property type="match status" value="1"/>
</dbReference>
<feature type="domain" description="Hemerythrin-like" evidence="2">
    <location>
        <begin position="4"/>
        <end position="120"/>
    </location>
</feature>
<dbReference type="PANTHER" id="PTHR35585:SF1">
    <property type="entry name" value="HHE DOMAIN PROTEIN (AFU_ORTHOLOGUE AFUA_4G00730)"/>
    <property type="match status" value="1"/>
</dbReference>
<evidence type="ECO:0000259" key="2">
    <source>
        <dbReference type="Pfam" id="PF01814"/>
    </source>
</evidence>
<dbReference type="STRING" id="83219.PM02_04120"/>
<keyword evidence="4" id="KW-1185">Reference proteome</keyword>
<dbReference type="InterPro" id="IPR012312">
    <property type="entry name" value="Hemerythrin-like"/>
</dbReference>
<organism evidence="3 4">
    <name type="scientific">Sulfitobacter mediterraneus</name>
    <dbReference type="NCBI Taxonomy" id="83219"/>
    <lineage>
        <taxon>Bacteria</taxon>
        <taxon>Pseudomonadati</taxon>
        <taxon>Pseudomonadota</taxon>
        <taxon>Alphaproteobacteria</taxon>
        <taxon>Rhodobacterales</taxon>
        <taxon>Roseobacteraceae</taxon>
        <taxon>Sulfitobacter</taxon>
    </lineage>
</organism>
<dbReference type="Proteomes" id="UP000027337">
    <property type="component" value="Unassembled WGS sequence"/>
</dbReference>
<dbReference type="eggNOG" id="COG5592">
    <property type="taxonomic scope" value="Bacteria"/>
</dbReference>
<dbReference type="CDD" id="cd12108">
    <property type="entry name" value="Hr-like"/>
    <property type="match status" value="1"/>
</dbReference>
<sequence length="158" mass="18782">MPSIYDAIKSDHDAHRDLLNTLEQTSGDTPERREAWDSFYRDVKSHAAAEEETFYSKLISETWGQDSARHSVHEHQQLDELMEELNEMDMSSPGWLTKFKTLKHDYEHHIDEEENEVFTRARETIGEEHNEAFGQRFEERKKEERGLIEEKREDSLED</sequence>
<dbReference type="PANTHER" id="PTHR35585">
    <property type="entry name" value="HHE DOMAIN PROTEIN (AFU_ORTHOLOGUE AFUA_4G00730)"/>
    <property type="match status" value="1"/>
</dbReference>
<feature type="region of interest" description="Disordered" evidence="1">
    <location>
        <begin position="126"/>
        <end position="158"/>
    </location>
</feature>
<dbReference type="EMBL" id="JEMU01000003">
    <property type="protein sequence ID" value="KAJ04024.1"/>
    <property type="molecule type" value="Genomic_DNA"/>
</dbReference>
<dbReference type="RefSeq" id="WP_037905583.1">
    <property type="nucleotide sequence ID" value="NZ_JEMU01000003.1"/>
</dbReference>